<keyword evidence="1 2" id="KW-0597">Phosphoprotein</keyword>
<protein>
    <submittedName>
        <fullName evidence="4">Response regulator receiver domain-containing protein</fullName>
    </submittedName>
</protein>
<dbReference type="CDD" id="cd00156">
    <property type="entry name" value="REC"/>
    <property type="match status" value="1"/>
</dbReference>
<dbReference type="EMBL" id="SNYC01000003">
    <property type="protein sequence ID" value="TDQ11777.1"/>
    <property type="molecule type" value="Genomic_DNA"/>
</dbReference>
<evidence type="ECO:0000256" key="1">
    <source>
        <dbReference type="ARBA" id="ARBA00022553"/>
    </source>
</evidence>
<dbReference type="RefSeq" id="WP_133574820.1">
    <property type="nucleotide sequence ID" value="NZ_SNYC01000003.1"/>
</dbReference>
<gene>
    <name evidence="4" type="ORF">ATK78_0905</name>
</gene>
<reference evidence="4 5" key="1">
    <citation type="submission" date="2019-03" db="EMBL/GenBank/DDBJ databases">
        <title>Genomic Encyclopedia of Archaeal and Bacterial Type Strains, Phase II (KMG-II): from individual species to whole genera.</title>
        <authorList>
            <person name="Goeker M."/>
        </authorList>
    </citation>
    <scope>NUCLEOTIDE SEQUENCE [LARGE SCALE GENOMIC DNA]</scope>
    <source>
        <strain evidence="4 5">DSM 19035</strain>
    </source>
</reference>
<dbReference type="Gene3D" id="3.40.50.2300">
    <property type="match status" value="1"/>
</dbReference>
<dbReference type="InterPro" id="IPR011006">
    <property type="entry name" value="CheY-like_superfamily"/>
</dbReference>
<dbReference type="SMART" id="SM00448">
    <property type="entry name" value="REC"/>
    <property type="match status" value="1"/>
</dbReference>
<dbReference type="InterPro" id="IPR050595">
    <property type="entry name" value="Bact_response_regulator"/>
</dbReference>
<sequence>MKKSIYIVEDNKDIGYILQYFLSDEGFDVYLFETVSEFYDALSTKVPDLFMVDVMLPDGDGLVVCENIKNIPECMKKPVIMMSANFPAELIRQASCADDFIPKPFDLFQILKRVNDFLEVA</sequence>
<dbReference type="InterPro" id="IPR001789">
    <property type="entry name" value="Sig_transdc_resp-reg_receiver"/>
</dbReference>
<dbReference type="PANTHER" id="PTHR44591">
    <property type="entry name" value="STRESS RESPONSE REGULATOR PROTEIN 1"/>
    <property type="match status" value="1"/>
</dbReference>
<dbReference type="AlphaFoldDB" id="A0A4R6T087"/>
<dbReference type="OrthoDB" id="5432534at2"/>
<feature type="domain" description="Response regulatory" evidence="3">
    <location>
        <begin position="4"/>
        <end position="118"/>
    </location>
</feature>
<dbReference type="GO" id="GO:0000160">
    <property type="term" value="P:phosphorelay signal transduction system"/>
    <property type="evidence" value="ECO:0007669"/>
    <property type="project" value="InterPro"/>
</dbReference>
<evidence type="ECO:0000313" key="4">
    <source>
        <dbReference type="EMBL" id="TDQ11777.1"/>
    </source>
</evidence>
<dbReference type="PROSITE" id="PS50110">
    <property type="entry name" value="RESPONSE_REGULATORY"/>
    <property type="match status" value="1"/>
</dbReference>
<accession>A0A4R6T087</accession>
<evidence type="ECO:0000256" key="2">
    <source>
        <dbReference type="PROSITE-ProRule" id="PRU00169"/>
    </source>
</evidence>
<dbReference type="PANTHER" id="PTHR44591:SF3">
    <property type="entry name" value="RESPONSE REGULATORY DOMAIN-CONTAINING PROTEIN"/>
    <property type="match status" value="1"/>
</dbReference>
<dbReference type="SUPFAM" id="SSF52172">
    <property type="entry name" value="CheY-like"/>
    <property type="match status" value="1"/>
</dbReference>
<dbReference type="Proteomes" id="UP000295620">
    <property type="component" value="Unassembled WGS sequence"/>
</dbReference>
<keyword evidence="5" id="KW-1185">Reference proteome</keyword>
<evidence type="ECO:0000259" key="3">
    <source>
        <dbReference type="PROSITE" id="PS50110"/>
    </source>
</evidence>
<dbReference type="Pfam" id="PF00072">
    <property type="entry name" value="Response_reg"/>
    <property type="match status" value="1"/>
</dbReference>
<comment type="caution">
    <text evidence="4">The sequence shown here is derived from an EMBL/GenBank/DDBJ whole genome shotgun (WGS) entry which is preliminary data.</text>
</comment>
<organism evidence="4 5">
    <name type="scientific">Pedobacter metabolipauper</name>
    <dbReference type="NCBI Taxonomy" id="425513"/>
    <lineage>
        <taxon>Bacteria</taxon>
        <taxon>Pseudomonadati</taxon>
        <taxon>Bacteroidota</taxon>
        <taxon>Sphingobacteriia</taxon>
        <taxon>Sphingobacteriales</taxon>
        <taxon>Sphingobacteriaceae</taxon>
        <taxon>Pedobacter</taxon>
    </lineage>
</organism>
<feature type="modified residue" description="4-aspartylphosphate" evidence="2">
    <location>
        <position position="53"/>
    </location>
</feature>
<proteinExistence type="predicted"/>
<name>A0A4R6T087_9SPHI</name>
<evidence type="ECO:0000313" key="5">
    <source>
        <dbReference type="Proteomes" id="UP000295620"/>
    </source>
</evidence>